<feature type="domain" description="ABC transporter" evidence="8">
    <location>
        <begin position="261"/>
        <end position="499"/>
    </location>
</feature>
<dbReference type="InterPro" id="IPR003593">
    <property type="entry name" value="AAA+_ATPase"/>
</dbReference>
<evidence type="ECO:0000256" key="6">
    <source>
        <dbReference type="ARBA" id="ARBA00022967"/>
    </source>
</evidence>
<protein>
    <submittedName>
        <fullName evidence="9">Xylitol transport system ATP-binding protein</fullName>
    </submittedName>
</protein>
<dbReference type="InterPro" id="IPR027417">
    <property type="entry name" value="P-loop_NTPase"/>
</dbReference>
<evidence type="ECO:0000259" key="8">
    <source>
        <dbReference type="PROSITE" id="PS50893"/>
    </source>
</evidence>
<proteinExistence type="predicted"/>
<evidence type="ECO:0000256" key="3">
    <source>
        <dbReference type="ARBA" id="ARBA00022597"/>
    </source>
</evidence>
<name>A0ABU0FL90_9HYPH</name>
<dbReference type="InterPro" id="IPR050107">
    <property type="entry name" value="ABC_carbohydrate_import_ATPase"/>
</dbReference>
<dbReference type="Proteomes" id="UP001237448">
    <property type="component" value="Unassembled WGS sequence"/>
</dbReference>
<evidence type="ECO:0000256" key="1">
    <source>
        <dbReference type="ARBA" id="ARBA00022448"/>
    </source>
</evidence>
<dbReference type="CDD" id="cd03215">
    <property type="entry name" value="ABC_Carb_Monos_II"/>
    <property type="match status" value="1"/>
</dbReference>
<dbReference type="Pfam" id="PF00005">
    <property type="entry name" value="ABC_tran"/>
    <property type="match status" value="2"/>
</dbReference>
<gene>
    <name evidence="9" type="ORF">J3R73_004681</name>
</gene>
<keyword evidence="1" id="KW-0813">Transport</keyword>
<keyword evidence="3" id="KW-0762">Sugar transport</keyword>
<keyword evidence="5 9" id="KW-0067">ATP-binding</keyword>
<dbReference type="PROSITE" id="PS50893">
    <property type="entry name" value="ABC_TRANSPORTER_2"/>
    <property type="match status" value="2"/>
</dbReference>
<organism evidence="9 10">
    <name type="scientific">Labrys monachus</name>
    <dbReference type="NCBI Taxonomy" id="217067"/>
    <lineage>
        <taxon>Bacteria</taxon>
        <taxon>Pseudomonadati</taxon>
        <taxon>Pseudomonadota</taxon>
        <taxon>Alphaproteobacteria</taxon>
        <taxon>Hyphomicrobiales</taxon>
        <taxon>Xanthobacteraceae</taxon>
        <taxon>Labrys</taxon>
    </lineage>
</organism>
<reference evidence="9 10" key="1">
    <citation type="submission" date="2023-07" db="EMBL/GenBank/DDBJ databases">
        <title>Genomic Encyclopedia of Type Strains, Phase IV (KMG-IV): sequencing the most valuable type-strain genomes for metagenomic binning, comparative biology and taxonomic classification.</title>
        <authorList>
            <person name="Goeker M."/>
        </authorList>
    </citation>
    <scope>NUCLEOTIDE SEQUENCE [LARGE SCALE GENOMIC DNA]</scope>
    <source>
        <strain evidence="9 10">DSM 5896</strain>
    </source>
</reference>
<sequence>MVGAHAEAEDGWLLAASGVRKEFGGVAALSDGRFNLKHGSIHALCGGNGAGKSTFLSIIMGIHARDAGSVRVRGKELHFAGPKEALDAGIAIIEQELSPVPSMTIAENIFLGREPTKSFGRVDFATMNQTASRLLQELGFAIPATTPMQALSVAQMQLVEIAKALNRDAEILIMDEPTSALGEKEVALLFGVMRRLRDLGKGIIYVSHRLREVFDIADTYTVFRDGRFVASGALAGIDRLSLIRMIAGRELSDEYIKDNTPQDRTILSVRGLTLPGQLEDIGLELHAGEIVGIYGLMGSGRTEFLECLFGLRKGWSGEIRIEGRPVHIRSVRDAMAAGLAMVTEDRKQSGLIMNDSVLRNLSLAILPKLSDAAGVVDRRREAALAERAAERFRIKAASQEIGVSSLSGGNQQKVVMGKWHLTEPRVLLLDEPTRGVDVGAKREIYTLISEFVQEGGAVLMVSSEIDEILGVSDTIVVVRDGAVAGRFDRAVADQAALLHLAS</sequence>
<keyword evidence="6" id="KW-1278">Translocase</keyword>
<evidence type="ECO:0000256" key="7">
    <source>
        <dbReference type="ARBA" id="ARBA00023136"/>
    </source>
</evidence>
<evidence type="ECO:0000256" key="5">
    <source>
        <dbReference type="ARBA" id="ARBA00022840"/>
    </source>
</evidence>
<dbReference type="SMART" id="SM00382">
    <property type="entry name" value="AAA"/>
    <property type="match status" value="2"/>
</dbReference>
<keyword evidence="4" id="KW-0547">Nucleotide-binding</keyword>
<dbReference type="Gene3D" id="3.40.50.300">
    <property type="entry name" value="P-loop containing nucleotide triphosphate hydrolases"/>
    <property type="match status" value="2"/>
</dbReference>
<dbReference type="RefSeq" id="WP_307432794.1">
    <property type="nucleotide sequence ID" value="NZ_JAUSVK010000001.1"/>
</dbReference>
<keyword evidence="2" id="KW-1003">Cell membrane</keyword>
<dbReference type="CDD" id="cd03216">
    <property type="entry name" value="ABC_Carb_Monos_I"/>
    <property type="match status" value="1"/>
</dbReference>
<dbReference type="PANTHER" id="PTHR43790">
    <property type="entry name" value="CARBOHYDRATE TRANSPORT ATP-BINDING PROTEIN MG119-RELATED"/>
    <property type="match status" value="1"/>
</dbReference>
<comment type="caution">
    <text evidence="9">The sequence shown here is derived from an EMBL/GenBank/DDBJ whole genome shotgun (WGS) entry which is preliminary data.</text>
</comment>
<accession>A0ABU0FL90</accession>
<evidence type="ECO:0000313" key="10">
    <source>
        <dbReference type="Proteomes" id="UP001237448"/>
    </source>
</evidence>
<evidence type="ECO:0000313" key="9">
    <source>
        <dbReference type="EMBL" id="MDQ0394889.1"/>
    </source>
</evidence>
<dbReference type="InterPro" id="IPR003439">
    <property type="entry name" value="ABC_transporter-like_ATP-bd"/>
</dbReference>
<dbReference type="GO" id="GO:0005524">
    <property type="term" value="F:ATP binding"/>
    <property type="evidence" value="ECO:0007669"/>
    <property type="project" value="UniProtKB-KW"/>
</dbReference>
<feature type="domain" description="ABC transporter" evidence="8">
    <location>
        <begin position="14"/>
        <end position="250"/>
    </location>
</feature>
<dbReference type="SUPFAM" id="SSF52540">
    <property type="entry name" value="P-loop containing nucleoside triphosphate hydrolases"/>
    <property type="match status" value="2"/>
</dbReference>
<evidence type="ECO:0000256" key="2">
    <source>
        <dbReference type="ARBA" id="ARBA00022475"/>
    </source>
</evidence>
<dbReference type="EMBL" id="JAUSVK010000001">
    <property type="protein sequence ID" value="MDQ0394889.1"/>
    <property type="molecule type" value="Genomic_DNA"/>
</dbReference>
<evidence type="ECO:0000256" key="4">
    <source>
        <dbReference type="ARBA" id="ARBA00022741"/>
    </source>
</evidence>
<dbReference type="PANTHER" id="PTHR43790:SF3">
    <property type="entry name" value="D-ALLOSE IMPORT ATP-BINDING PROTEIN ALSA-RELATED"/>
    <property type="match status" value="1"/>
</dbReference>
<keyword evidence="10" id="KW-1185">Reference proteome</keyword>
<keyword evidence="7" id="KW-0472">Membrane</keyword>